<accession>A0A8S5R257</accession>
<dbReference type="PANTHER" id="PTHR46098:SF1">
    <property type="entry name" value="TRNA (CYTOSINE(38)-C(5))-METHYLTRANSFERASE"/>
    <property type="match status" value="1"/>
</dbReference>
<dbReference type="PANTHER" id="PTHR46098">
    <property type="entry name" value="TRNA (CYTOSINE(38)-C(5))-METHYLTRANSFERASE"/>
    <property type="match status" value="1"/>
</dbReference>
<name>A0A8S5R257_9CAUD</name>
<keyword evidence="5" id="KW-0899">Viral immunoevasion</keyword>
<dbReference type="GO" id="GO:0032259">
    <property type="term" value="P:methylation"/>
    <property type="evidence" value="ECO:0007669"/>
    <property type="project" value="UniProtKB-KW"/>
</dbReference>
<comment type="similarity">
    <text evidence="7">Belongs to the class I-like SAM-binding methyltransferase superfamily. C5-methyltransferase family.</text>
</comment>
<dbReference type="PROSITE" id="PS51679">
    <property type="entry name" value="SAM_MT_C5"/>
    <property type="match status" value="1"/>
</dbReference>
<keyword evidence="6" id="KW-1258">Restriction-modification system evasion by virus</keyword>
<dbReference type="GO" id="GO:0008168">
    <property type="term" value="F:methyltransferase activity"/>
    <property type="evidence" value="ECO:0007669"/>
    <property type="project" value="UniProtKB-KW"/>
</dbReference>
<dbReference type="GO" id="GO:0099018">
    <property type="term" value="P:symbiont-mediated evasion of host restriction-modification system"/>
    <property type="evidence" value="ECO:0007669"/>
    <property type="project" value="UniProtKB-KW"/>
</dbReference>
<dbReference type="SUPFAM" id="SSF53335">
    <property type="entry name" value="S-adenosyl-L-methionine-dependent methyltransferases"/>
    <property type="match status" value="1"/>
</dbReference>
<dbReference type="EMBL" id="BK015792">
    <property type="protein sequence ID" value="DAE25053.1"/>
    <property type="molecule type" value="Genomic_DNA"/>
</dbReference>
<dbReference type="GO" id="GO:0052170">
    <property type="term" value="P:symbiont-mediated suppression of host innate immune response"/>
    <property type="evidence" value="ECO:0007669"/>
    <property type="project" value="UniProtKB-KW"/>
</dbReference>
<evidence type="ECO:0000256" key="5">
    <source>
        <dbReference type="ARBA" id="ARBA00023280"/>
    </source>
</evidence>
<evidence type="ECO:0000256" key="6">
    <source>
        <dbReference type="ARBA" id="ARBA00033479"/>
    </source>
</evidence>
<dbReference type="InterPro" id="IPR018117">
    <property type="entry name" value="C5_DNA_meth_AS"/>
</dbReference>
<dbReference type="Pfam" id="PF00145">
    <property type="entry name" value="DNA_methylase"/>
    <property type="match status" value="3"/>
</dbReference>
<keyword evidence="3 7" id="KW-0808">Transferase</keyword>
<evidence type="ECO:0000256" key="1">
    <source>
        <dbReference type="ARBA" id="ARBA00022603"/>
    </source>
</evidence>
<dbReference type="InterPro" id="IPR050750">
    <property type="entry name" value="C5-MTase"/>
</dbReference>
<keyword evidence="4 7" id="KW-0949">S-adenosyl-L-methionine</keyword>
<dbReference type="Gene3D" id="3.90.120.10">
    <property type="entry name" value="DNA Methylase, subunit A, domain 2"/>
    <property type="match status" value="1"/>
</dbReference>
<organism evidence="8">
    <name type="scientific">Siphoviridae sp. ct4Am4</name>
    <dbReference type="NCBI Taxonomy" id="2826287"/>
    <lineage>
        <taxon>Viruses</taxon>
        <taxon>Duplodnaviria</taxon>
        <taxon>Heunggongvirae</taxon>
        <taxon>Uroviricota</taxon>
        <taxon>Caudoviricetes</taxon>
    </lineage>
</organism>
<dbReference type="PROSITE" id="PS00094">
    <property type="entry name" value="C5_MTASE_1"/>
    <property type="match status" value="1"/>
</dbReference>
<proteinExistence type="inferred from homology"/>
<evidence type="ECO:0000313" key="8">
    <source>
        <dbReference type="EMBL" id="DAE25053.1"/>
    </source>
</evidence>
<protein>
    <submittedName>
        <fullName evidence="8">Cytosine specific methyltransferase</fullName>
    </submittedName>
</protein>
<dbReference type="InterPro" id="IPR029063">
    <property type="entry name" value="SAM-dependent_MTases_sf"/>
</dbReference>
<evidence type="ECO:0000256" key="3">
    <source>
        <dbReference type="ARBA" id="ARBA00022679"/>
    </source>
</evidence>
<keyword evidence="2" id="KW-0945">Host-virus interaction</keyword>
<evidence type="ECO:0000256" key="7">
    <source>
        <dbReference type="PROSITE-ProRule" id="PRU01016"/>
    </source>
</evidence>
<evidence type="ECO:0000256" key="4">
    <source>
        <dbReference type="ARBA" id="ARBA00022691"/>
    </source>
</evidence>
<dbReference type="PRINTS" id="PR00105">
    <property type="entry name" value="C5METTRFRASE"/>
</dbReference>
<feature type="active site" evidence="7">
    <location>
        <position position="71"/>
    </location>
</feature>
<dbReference type="Gene3D" id="3.40.50.150">
    <property type="entry name" value="Vaccinia Virus protein VP39"/>
    <property type="match status" value="1"/>
</dbReference>
<sequence length="478" mass="52259">MTLGSLFDGSGTCPLAATLCGITPVWASEIEPYPIRVTQKNFPEMKHLGDITNINGAEIEPVDIVTFGSPCQDLSEAGAQKGLAEGERSRLFFEAVRIITEMREATNGKYPRYAVWENVPGAFSSNKGYDFLAVLRAFVRAAGGNNADVPEPARAGRANKLVWRNAGCILGEGYSIAWRVLDAQHWGVPQRRKRIFLVCDFAGGRAGEILFKREDLLRDFKACREARQEDSGAAVGSAGGDCRAFHLQQDPISGQVSPCIGAQRQATVGVVYDITGATSNSMKSPAPDSCFRERDVTRTLDTWVDTPECNQGGNVVVYAADCRNLRLTEEISGTLQAKENGGYSLNYQNPVVYQNPKRGEYVESEIGSTLLAHLAVEPRDIVAYDARGNGDGEIVPTLAGDHESRVTDYTALAVFLEKPRRYIVRRLTPLECCRLQGFPDWWEAGVSGSDSARYKMWGNGMALTCVLYVMEGIADGET</sequence>
<reference evidence="8" key="1">
    <citation type="journal article" date="2021" name="Proc. Natl. Acad. Sci. U.S.A.">
        <title>A Catalog of Tens of Thousands of Viruses from Human Metagenomes Reveals Hidden Associations with Chronic Diseases.</title>
        <authorList>
            <person name="Tisza M.J."/>
            <person name="Buck C.B."/>
        </authorList>
    </citation>
    <scope>NUCLEOTIDE SEQUENCE</scope>
    <source>
        <strain evidence="8">Ct4Am4</strain>
    </source>
</reference>
<evidence type="ECO:0000256" key="2">
    <source>
        <dbReference type="ARBA" id="ARBA00022632"/>
    </source>
</evidence>
<keyword evidence="1 7" id="KW-0489">Methyltransferase</keyword>
<keyword evidence="2" id="KW-1090">Inhibition of host innate immune response by virus</keyword>
<dbReference type="InterPro" id="IPR001525">
    <property type="entry name" value="C5_MeTfrase"/>
</dbReference>